<protein>
    <submittedName>
        <fullName evidence="1">Phage tail protein X</fullName>
    </submittedName>
</protein>
<dbReference type="HOGENOM" id="CLU_175462_2_2_6"/>
<dbReference type="AlphaFoldDB" id="D8MKI4"/>
<dbReference type="STRING" id="634500.EbC_01090"/>
<evidence type="ECO:0000313" key="2">
    <source>
        <dbReference type="Proteomes" id="UP000008793"/>
    </source>
</evidence>
<dbReference type="InterPro" id="IPR036779">
    <property type="entry name" value="LysM_dom_sf"/>
</dbReference>
<accession>D8MKI4</accession>
<evidence type="ECO:0000313" key="1">
    <source>
        <dbReference type="EMBL" id="CAX57640.1"/>
    </source>
</evidence>
<keyword evidence="2" id="KW-1185">Reference proteome</keyword>
<dbReference type="Pfam" id="PF05489">
    <property type="entry name" value="Phage_tail_X"/>
    <property type="match status" value="1"/>
</dbReference>
<dbReference type="KEGG" id="ebi:EbC_01090"/>
<dbReference type="eggNOG" id="COG5004">
    <property type="taxonomic scope" value="Bacteria"/>
</dbReference>
<dbReference type="RefSeq" id="WP_013200147.1">
    <property type="nucleotide sequence ID" value="NC_014306.1"/>
</dbReference>
<dbReference type="GeneID" id="90510079"/>
<reference evidence="1 2" key="1">
    <citation type="journal article" date="2010" name="BMC Genomics">
        <title>Genome comparison of the epiphytic bacteria Erwinia billingiae and E. tasmaniensis with the pear pathogen E. pyrifoliae.</title>
        <authorList>
            <person name="Kube M."/>
            <person name="Migdoll A.M."/>
            <person name="Gehring I."/>
            <person name="Heitmann K."/>
            <person name="Mayer Y."/>
            <person name="Kuhl H."/>
            <person name="Knaust F."/>
            <person name="Geider K."/>
            <person name="Reinhardt R."/>
        </authorList>
    </citation>
    <scope>NUCLEOTIDE SEQUENCE [LARGE SCALE GENOMIC DNA]</scope>
    <source>
        <strain evidence="1 2">Eb661</strain>
    </source>
</reference>
<dbReference type="Gene3D" id="3.10.350.10">
    <property type="entry name" value="LysM domain"/>
    <property type="match status" value="1"/>
</dbReference>
<dbReference type="EMBL" id="FP236843">
    <property type="protein sequence ID" value="CAX57640.1"/>
    <property type="molecule type" value="Genomic_DNA"/>
</dbReference>
<sequence length="67" mass="7217">MIVKALQGDTLDQLCQRHYGSTRGITETVLKANPGLCESSPFMAAGQEVTLPDIAPAAQAEMVQLWD</sequence>
<dbReference type="InterPro" id="IPR008861">
    <property type="entry name" value="GpX-like"/>
</dbReference>
<organism evidence="2">
    <name type="scientific">Erwinia billingiae (strain Eb661)</name>
    <dbReference type="NCBI Taxonomy" id="634500"/>
    <lineage>
        <taxon>Bacteria</taxon>
        <taxon>Pseudomonadati</taxon>
        <taxon>Pseudomonadota</taxon>
        <taxon>Gammaproteobacteria</taxon>
        <taxon>Enterobacterales</taxon>
        <taxon>Erwiniaceae</taxon>
        <taxon>Erwinia</taxon>
    </lineage>
</organism>
<dbReference type="Proteomes" id="UP000008793">
    <property type="component" value="Chromosome"/>
</dbReference>
<name>D8MKI4_ERWBE</name>
<proteinExistence type="predicted"/>
<gene>
    <name evidence="1" type="ordered locus">EbC_01090</name>
</gene>